<evidence type="ECO:0000313" key="2">
    <source>
        <dbReference type="EMBL" id="MDR4308764.1"/>
    </source>
</evidence>
<dbReference type="Gene3D" id="1.10.260.40">
    <property type="entry name" value="lambda repressor-like DNA-binding domains"/>
    <property type="match status" value="1"/>
</dbReference>
<comment type="caution">
    <text evidence="2">The sequence shown here is derived from an EMBL/GenBank/DDBJ whole genome shotgun (WGS) entry which is preliminary data.</text>
</comment>
<feature type="domain" description="HTH cro/C1-type" evidence="1">
    <location>
        <begin position="5"/>
        <end position="60"/>
    </location>
</feature>
<gene>
    <name evidence="2" type="ORF">IHQ68_19255</name>
</gene>
<dbReference type="CDD" id="cd00093">
    <property type="entry name" value="HTH_XRE"/>
    <property type="match status" value="1"/>
</dbReference>
<evidence type="ECO:0000313" key="3">
    <source>
        <dbReference type="Proteomes" id="UP001181622"/>
    </source>
</evidence>
<name>A0ABU1DLB3_9HYPH</name>
<keyword evidence="3" id="KW-1185">Reference proteome</keyword>
<sequence length="238" mass="25993">MIADAVREELARRRMSRQALADRARISISTLEKALAGSRPFTLATTVRLEEALGKKLRGRAPDTTARSPAAAGFAPPELGSYSRPGMAWIEGAYLTLRPSFGDPAAIYAYRTDIAWSDESSRMVFREGERLDAAFTQFGEVSAPHQSGHIYLVTNRHGQHRLVVLSRPTIEGSLYGVLLTLQSGRGSQLAPVATAIAMIPLKRGETAPAGRITRGDPSYERCRRELDRVKADGFAVLL</sequence>
<protein>
    <submittedName>
        <fullName evidence="2">Helix-turn-helix transcriptional regulator</fullName>
    </submittedName>
</protein>
<dbReference type="InterPro" id="IPR010982">
    <property type="entry name" value="Lambda_DNA-bd_dom_sf"/>
</dbReference>
<reference evidence="2" key="1">
    <citation type="submission" date="2020-10" db="EMBL/GenBank/DDBJ databases">
        <authorList>
            <person name="Abbas A."/>
            <person name="Razzaq R."/>
            <person name="Waqas M."/>
            <person name="Abbas N."/>
            <person name="Nielsen T.K."/>
            <person name="Hansen L.H."/>
            <person name="Hussain S."/>
            <person name="Shahid M."/>
        </authorList>
    </citation>
    <scope>NUCLEOTIDE SEQUENCE</scope>
    <source>
        <strain evidence="2">S14</strain>
    </source>
</reference>
<accession>A0ABU1DLB3</accession>
<dbReference type="SMART" id="SM00530">
    <property type="entry name" value="HTH_XRE"/>
    <property type="match status" value="1"/>
</dbReference>
<organism evidence="2 3">
    <name type="scientific">Chelatococcus sambhunathii</name>
    <dbReference type="NCBI Taxonomy" id="363953"/>
    <lineage>
        <taxon>Bacteria</taxon>
        <taxon>Pseudomonadati</taxon>
        <taxon>Pseudomonadota</taxon>
        <taxon>Alphaproteobacteria</taxon>
        <taxon>Hyphomicrobiales</taxon>
        <taxon>Chelatococcaceae</taxon>
        <taxon>Chelatococcus</taxon>
    </lineage>
</organism>
<dbReference type="InterPro" id="IPR001387">
    <property type="entry name" value="Cro/C1-type_HTH"/>
</dbReference>
<evidence type="ECO:0000259" key="1">
    <source>
        <dbReference type="SMART" id="SM00530"/>
    </source>
</evidence>
<dbReference type="RefSeq" id="WP_309394786.1">
    <property type="nucleotide sequence ID" value="NZ_JADBEO010000070.1"/>
</dbReference>
<dbReference type="SUPFAM" id="SSF47413">
    <property type="entry name" value="lambda repressor-like DNA-binding domains"/>
    <property type="match status" value="1"/>
</dbReference>
<dbReference type="Proteomes" id="UP001181622">
    <property type="component" value="Unassembled WGS sequence"/>
</dbReference>
<dbReference type="EMBL" id="JADBEO010000070">
    <property type="protein sequence ID" value="MDR4308764.1"/>
    <property type="molecule type" value="Genomic_DNA"/>
</dbReference>
<proteinExistence type="predicted"/>